<dbReference type="EMBL" id="QZFU01000006">
    <property type="protein sequence ID" value="RJO79885.1"/>
    <property type="molecule type" value="Genomic_DNA"/>
</dbReference>
<proteinExistence type="predicted"/>
<protein>
    <submittedName>
        <fullName evidence="2">Uncharacterized protein</fullName>
    </submittedName>
</protein>
<reference evidence="2 3" key="1">
    <citation type="submission" date="2018-09" db="EMBL/GenBank/DDBJ databases">
        <title>YIM PH21274 draft genome.</title>
        <authorList>
            <person name="Miao C."/>
        </authorList>
    </citation>
    <scope>NUCLEOTIDE SEQUENCE [LARGE SCALE GENOMIC DNA]</scope>
    <source>
        <strain evidence="2 3">YIM PH 21724</strain>
    </source>
</reference>
<keyword evidence="3" id="KW-1185">Reference proteome</keyword>
<name>A0A3A4L0F4_9NOCA</name>
<evidence type="ECO:0000256" key="1">
    <source>
        <dbReference type="SAM" id="MobiDB-lite"/>
    </source>
</evidence>
<dbReference type="AlphaFoldDB" id="A0A3A4L0F4"/>
<feature type="compositionally biased region" description="Basic and acidic residues" evidence="1">
    <location>
        <begin position="43"/>
        <end position="53"/>
    </location>
</feature>
<sequence>MDLEQVEFRGHRIQVVRHRDRPVQIPQHSISTVHQRLPILGDEPGRTTAENHIRTGRSLSASTE</sequence>
<accession>A0A3A4L0F4</accession>
<gene>
    <name evidence="2" type="ORF">D5S18_01025</name>
</gene>
<organism evidence="2 3">
    <name type="scientific">Nocardia panacis</name>
    <dbReference type="NCBI Taxonomy" id="2340916"/>
    <lineage>
        <taxon>Bacteria</taxon>
        <taxon>Bacillati</taxon>
        <taxon>Actinomycetota</taxon>
        <taxon>Actinomycetes</taxon>
        <taxon>Mycobacteriales</taxon>
        <taxon>Nocardiaceae</taxon>
        <taxon>Nocardia</taxon>
    </lineage>
</organism>
<dbReference type="Proteomes" id="UP000266677">
    <property type="component" value="Unassembled WGS sequence"/>
</dbReference>
<evidence type="ECO:0000313" key="2">
    <source>
        <dbReference type="EMBL" id="RJO79885.1"/>
    </source>
</evidence>
<comment type="caution">
    <text evidence="2">The sequence shown here is derived from an EMBL/GenBank/DDBJ whole genome shotgun (WGS) entry which is preliminary data.</text>
</comment>
<feature type="region of interest" description="Disordered" evidence="1">
    <location>
        <begin position="39"/>
        <end position="64"/>
    </location>
</feature>
<evidence type="ECO:0000313" key="3">
    <source>
        <dbReference type="Proteomes" id="UP000266677"/>
    </source>
</evidence>